<comment type="caution">
    <text evidence="1">The sequence shown here is derived from an EMBL/GenBank/DDBJ whole genome shotgun (WGS) entry which is preliminary data.</text>
</comment>
<organism evidence="1 2">
    <name type="scientific">Bifidobacterium dolichotidis</name>
    <dbReference type="NCBI Taxonomy" id="2306976"/>
    <lineage>
        <taxon>Bacteria</taxon>
        <taxon>Bacillati</taxon>
        <taxon>Actinomycetota</taxon>
        <taxon>Actinomycetes</taxon>
        <taxon>Bifidobacteriales</taxon>
        <taxon>Bifidobacteriaceae</taxon>
        <taxon>Bifidobacterium</taxon>
    </lineage>
</organism>
<dbReference type="AlphaFoldDB" id="A0A430FTF2"/>
<keyword evidence="2" id="KW-1185">Reference proteome</keyword>
<protein>
    <submittedName>
        <fullName evidence="1">Uncharacterized protein</fullName>
    </submittedName>
</protein>
<proteinExistence type="predicted"/>
<reference evidence="1 2" key="1">
    <citation type="submission" date="2018-09" db="EMBL/GenBank/DDBJ databases">
        <title>Characterization of the phylogenetic diversity of five novel species belonging to the genus Bifidobacterium.</title>
        <authorList>
            <person name="Lugli G.A."/>
            <person name="Duranti S."/>
            <person name="Milani C."/>
        </authorList>
    </citation>
    <scope>NUCLEOTIDE SEQUENCE [LARGE SCALE GENOMIC DNA]</scope>
    <source>
        <strain evidence="1 2">2036B</strain>
    </source>
</reference>
<sequence length="63" mass="7342">MVFMTVKFMMLLRYKLWLPQLVGTPVLRALNSTYWNGTGFYNRAQNVVSILNIVLLRACYAQI</sequence>
<gene>
    <name evidence="1" type="ORF">D2E26_0713</name>
</gene>
<evidence type="ECO:0000313" key="2">
    <source>
        <dbReference type="Proteomes" id="UP000287609"/>
    </source>
</evidence>
<accession>A0A430FTF2</accession>
<name>A0A430FTF2_9BIFI</name>
<evidence type="ECO:0000313" key="1">
    <source>
        <dbReference type="EMBL" id="RSX56150.1"/>
    </source>
</evidence>
<dbReference type="Proteomes" id="UP000287609">
    <property type="component" value="Unassembled WGS sequence"/>
</dbReference>
<dbReference type="EMBL" id="QXGM01000001">
    <property type="protein sequence ID" value="RSX56150.1"/>
    <property type="molecule type" value="Genomic_DNA"/>
</dbReference>